<sequence>MAIRKNLSHCFQVAQQRFFNEIASPLISKNHKHQDAVDRFLAGMELTRLEKFCKDLSSKAEDHANNNAAKLCTTLDQLKGAADVFMAFAPESVSIVWFGISSLITIGNARLQTRLLICGTCDSIANIIGDCVRWEARMHNSEDRDASSQFDIWESDLPDLIFAILDFLWSARPHMDESRIKRIGSSVKDLFTKDLQQKIDTVLGKYEEIVKQAHAHFEESVLQESLKTGLKIDEILSNMKKYASISSDLLEAVQRGSLQDEVNRQQAKIRDSVSYKDHFTALNDRVDRIIKDRGGRLIAGWLFKEESYMDWKSNSTTSFLCLKGPRGHGKSAAMMSAYKEITKNFDGTMPPVICHFFFKKGDQDIQSARTCVESILHQLLSRDELHNNTQALVAAIEALNPGFGSTDTGGGTTVDFLADIDSICTAIRKVGEAIPAKVYIMVDALDECHDRQDYDLSLYLKGLVKSQTTRLRVIISARDSINIVAELLGSEEEHKCAGTLSDLLPDNVGLIEITAEKNSTDLREYLQHDVSSLLRRRIDPQLSDFFNLELSRIVAIIEQKAKGDFTLARMIIANLQQPSKETLERKVQQLPAAIGAIYMSSIEALSPDEQELVVSALKWVVWSVSAITVIEISDHYRELYQRAGESEKYLEENGTGGSPDHELIFQKIEKLIKENPYQDPEIKDIIYHLENAGRDFFKFDRKTGIVGVDVSIREWIQDDTQTSKTVSATREARGFHRYREDGNTVFKFTLTPSFVQYGDTLSELFNKKEAHMSMALSILRALNNESFQNKYMPRPRFVDDSKVTRHVRSSYVTKLTPFNNKVELFKHLRGWRERDDFESIKQWIGETDEAEEVLAPPETSVGMTGEGLGTSPENSKEKVGKDTDNKRYELEHWHSHIRILQTWWNDGSIEDSWWSDLLVELSIFTRLENWYRWRAAVSKCEGDRNPTLGNLLFEHPIHTASKLGLHLLVELLMEGSRIETKAEERQPRQPSIAQTFEALKVFHNQISSFSFQINWPGFGGRITNEQLIDCITLKAIANKETTEDVGLGDPDTLAELMALFEAIDPKLRVAWLAYQQQNMLSLSSEIPEASLFSEFISIITSSNQVHPTLAKDIEVFTEGCSSDKAKLAGKLRATIATIPPYHLGPDEKPLCDLSDPDDHSPLYLASSYPDTIKCLIKHGADVNPEIQEDYYPDTEQSSAPESANEAYSRFLPASYLFPQNKPRQPLLLEMLLELGELQDPSGGKLNGYLKSAKILIAEGARLDVENSKGVNLIHAAAQVRDLKFFKLLCVSWEWDVHKGDLSGCTPLHHLFHDPAPKDPNRVKETLGICDVILKLKKPEVSESEFIDAEDWNSETPLAYAVKARFKEAVNLLIKLGANVHDECLGGGNCFNHLLLWSESNPDVNATIVQIAQMLLNAGLDCAKQMNSGWYRYPIARAILDRRTLIVEMLLPRYSEAGKQHPDSNPLLAHDGYSLETWAHLLIQTGYDRSRSQTVQSGHPDSETSIRLLKLLIELVSDHTDPAEYIARTDAENWNALRRAVRLYEIKLVKFVTALNPDITPRDRDGFNVLDYWCKMLHIDFFTKEDWDDEELRARERGREILYHLIEMNRQTTLPFSFLETALFEPPFLTKLNEAFDLKKILSVFSHPYRDEHGWTLYDFLLCNNRHDLLQYLPPGLRLSKPERFLNPSRLGHIRAPGFAVSDDGLECSTSIDIMPWNNDDLCAFILADNPVPPVDRTFYFEVHIPKVVSGWQKTENSDPIQWAVGFEAIVPARKDLVHYGTNGLVGVGGAPQMWPYRTNEEDPNPTESSSAETPGSKYCRLPEVPKVVGSGINAFTNKVFFTVNGILLPASFDVPPRRYFPSWSFYYPPQRVKVNFGGEPFSFARANDPEWKWGGVAKIEENYPFTFTNQDKMSQEEALKLDDSLDFKQLVSDDEDDEDDEESL</sequence>
<dbReference type="InterPro" id="IPR002110">
    <property type="entry name" value="Ankyrin_rpt"/>
</dbReference>
<dbReference type="Gene3D" id="3.40.50.300">
    <property type="entry name" value="P-loop containing nucleotide triphosphate hydrolases"/>
    <property type="match status" value="1"/>
</dbReference>
<dbReference type="Gene3D" id="2.60.120.920">
    <property type="match status" value="1"/>
</dbReference>
<dbReference type="InterPro" id="IPR027417">
    <property type="entry name" value="P-loop_NTPase"/>
</dbReference>
<evidence type="ECO:0000259" key="4">
    <source>
        <dbReference type="PROSITE" id="PS50188"/>
    </source>
</evidence>
<feature type="repeat" description="ANK" evidence="2">
    <location>
        <begin position="1352"/>
        <end position="1380"/>
    </location>
</feature>
<dbReference type="SMART" id="SM00248">
    <property type="entry name" value="ANK"/>
    <property type="match status" value="3"/>
</dbReference>
<accession>A0AAV9VLZ1</accession>
<dbReference type="InterPro" id="IPR001870">
    <property type="entry name" value="B30.2/SPRY"/>
</dbReference>
<dbReference type="InterPro" id="IPR036770">
    <property type="entry name" value="Ankyrin_rpt-contain_sf"/>
</dbReference>
<protein>
    <recommendedName>
        <fullName evidence="4">B30.2/SPRY domain-containing protein</fullName>
    </recommendedName>
</protein>
<feature type="region of interest" description="Disordered" evidence="3">
    <location>
        <begin position="859"/>
        <end position="881"/>
    </location>
</feature>
<feature type="domain" description="B30.2/SPRY" evidence="4">
    <location>
        <begin position="1667"/>
        <end position="1881"/>
    </location>
</feature>
<dbReference type="EMBL" id="JAVHNS010000001">
    <property type="protein sequence ID" value="KAK6363125.1"/>
    <property type="molecule type" value="Genomic_DNA"/>
</dbReference>
<dbReference type="InterPro" id="IPR044736">
    <property type="entry name" value="Gid1/RanBPM/SPLA_SPRY"/>
</dbReference>
<dbReference type="PANTHER" id="PTHR10039">
    <property type="entry name" value="AMELOGENIN"/>
    <property type="match status" value="1"/>
</dbReference>
<evidence type="ECO:0000313" key="6">
    <source>
        <dbReference type="Proteomes" id="UP001373714"/>
    </source>
</evidence>
<dbReference type="InterPro" id="IPR013320">
    <property type="entry name" value="ConA-like_dom_sf"/>
</dbReference>
<evidence type="ECO:0000256" key="1">
    <source>
        <dbReference type="ARBA" id="ARBA00022737"/>
    </source>
</evidence>
<dbReference type="CDD" id="cd12885">
    <property type="entry name" value="SPRY_RanBP_like"/>
    <property type="match status" value="1"/>
</dbReference>
<gene>
    <name evidence="5" type="ORF">TWF730_000574</name>
</gene>
<dbReference type="PROSITE" id="PS50188">
    <property type="entry name" value="B302_SPRY"/>
    <property type="match status" value="1"/>
</dbReference>
<dbReference type="SUPFAM" id="SSF49899">
    <property type="entry name" value="Concanavalin A-like lectins/glucanases"/>
    <property type="match status" value="1"/>
</dbReference>
<evidence type="ECO:0000256" key="2">
    <source>
        <dbReference type="PROSITE-ProRule" id="PRU00023"/>
    </source>
</evidence>
<dbReference type="PROSITE" id="PS50297">
    <property type="entry name" value="ANK_REP_REGION"/>
    <property type="match status" value="1"/>
</dbReference>
<name>A0AAV9VLZ1_9PEZI</name>
<dbReference type="InterPro" id="IPR043136">
    <property type="entry name" value="B30.2/SPRY_sf"/>
</dbReference>
<evidence type="ECO:0000256" key="3">
    <source>
        <dbReference type="SAM" id="MobiDB-lite"/>
    </source>
</evidence>
<dbReference type="SUPFAM" id="SSF48403">
    <property type="entry name" value="Ankyrin repeat"/>
    <property type="match status" value="2"/>
</dbReference>
<dbReference type="InterPro" id="IPR056884">
    <property type="entry name" value="NPHP3-like_N"/>
</dbReference>
<dbReference type="PROSITE" id="PS50088">
    <property type="entry name" value="ANK_REPEAT"/>
    <property type="match status" value="1"/>
</dbReference>
<dbReference type="Pfam" id="PF24883">
    <property type="entry name" value="NPHP3_N"/>
    <property type="match status" value="1"/>
</dbReference>
<dbReference type="PANTHER" id="PTHR10039:SF17">
    <property type="entry name" value="FUNGAL STAND N-TERMINAL GOODBYE DOMAIN-CONTAINING PROTEIN-RELATED"/>
    <property type="match status" value="1"/>
</dbReference>
<comment type="caution">
    <text evidence="5">The sequence shown here is derived from an EMBL/GenBank/DDBJ whole genome shotgun (WGS) entry which is preliminary data.</text>
</comment>
<keyword evidence="6" id="KW-1185">Reference proteome</keyword>
<reference evidence="5 6" key="1">
    <citation type="submission" date="2019-10" db="EMBL/GenBank/DDBJ databases">
        <authorList>
            <person name="Palmer J.M."/>
        </authorList>
    </citation>
    <scope>NUCLEOTIDE SEQUENCE [LARGE SCALE GENOMIC DNA]</scope>
    <source>
        <strain evidence="5 6">TWF730</strain>
    </source>
</reference>
<keyword evidence="2" id="KW-0040">ANK repeat</keyword>
<dbReference type="Gene3D" id="1.25.40.20">
    <property type="entry name" value="Ankyrin repeat-containing domain"/>
    <property type="match status" value="2"/>
</dbReference>
<dbReference type="Proteomes" id="UP001373714">
    <property type="component" value="Unassembled WGS sequence"/>
</dbReference>
<keyword evidence="1" id="KW-0677">Repeat</keyword>
<evidence type="ECO:0000313" key="5">
    <source>
        <dbReference type="EMBL" id="KAK6363125.1"/>
    </source>
</evidence>
<proteinExistence type="predicted"/>
<organism evidence="5 6">
    <name type="scientific">Orbilia blumenaviensis</name>
    <dbReference type="NCBI Taxonomy" id="1796055"/>
    <lineage>
        <taxon>Eukaryota</taxon>
        <taxon>Fungi</taxon>
        <taxon>Dikarya</taxon>
        <taxon>Ascomycota</taxon>
        <taxon>Pezizomycotina</taxon>
        <taxon>Orbiliomycetes</taxon>
        <taxon>Orbiliales</taxon>
        <taxon>Orbiliaceae</taxon>
        <taxon>Orbilia</taxon>
    </lineage>
</organism>